<evidence type="ECO:0000259" key="9">
    <source>
        <dbReference type="Pfam" id="PF01488"/>
    </source>
</evidence>
<keyword evidence="3 8" id="KW-0028">Amino-acid biosynthesis</keyword>
<dbReference type="InterPro" id="IPR006151">
    <property type="entry name" value="Shikm_DH/Glu-tRNA_Rdtase"/>
</dbReference>
<comment type="function">
    <text evidence="8">Involved in the biosynthesis of the chorismate, which leads to the biosynthesis of aromatic amino acids. Catalyzes the reversible NADPH linked reduction of 3-dehydroshikimate (DHSA) to yield shikimate (SA).</text>
</comment>
<dbReference type="InterPro" id="IPR011342">
    <property type="entry name" value="Shikimate_DH"/>
</dbReference>
<reference evidence="12 13" key="1">
    <citation type="submission" date="2023-06" db="EMBL/GenBank/DDBJ databases">
        <title>Sporosarcina sp. nov., isolated from Korean traditional fermented seafood 'Jeotgal'.</title>
        <authorList>
            <person name="Yang A.I."/>
            <person name="Shin N.-R."/>
        </authorList>
    </citation>
    <scope>NUCLEOTIDE SEQUENCE [LARGE SCALE GENOMIC DNA]</scope>
    <source>
        <strain evidence="12 13">KCTC13119</strain>
    </source>
</reference>
<feature type="domain" description="SDH C-terminal" evidence="11">
    <location>
        <begin position="240"/>
        <end position="268"/>
    </location>
</feature>
<feature type="binding site" evidence="8">
    <location>
        <position position="219"/>
    </location>
    <ligand>
        <name>shikimate</name>
        <dbReference type="ChEBI" id="CHEBI:36208"/>
    </ligand>
</feature>
<comment type="caution">
    <text evidence="12">The sequence shown here is derived from an EMBL/GenBank/DDBJ whole genome shotgun (WGS) entry which is preliminary data.</text>
</comment>
<dbReference type="Gene3D" id="3.40.50.10860">
    <property type="entry name" value="Leucine Dehydrogenase, chain A, domain 1"/>
    <property type="match status" value="1"/>
</dbReference>
<evidence type="ECO:0000256" key="5">
    <source>
        <dbReference type="ARBA" id="ARBA00023002"/>
    </source>
</evidence>
<feature type="binding site" evidence="8">
    <location>
        <position position="247"/>
    </location>
    <ligand>
        <name>shikimate</name>
        <dbReference type="ChEBI" id="CHEBI:36208"/>
    </ligand>
</feature>
<dbReference type="PANTHER" id="PTHR21089:SF1">
    <property type="entry name" value="BIFUNCTIONAL 3-DEHYDROQUINATE DEHYDRATASE_SHIKIMATE DEHYDROGENASE, CHLOROPLASTIC"/>
    <property type="match status" value="1"/>
</dbReference>
<evidence type="ECO:0000256" key="6">
    <source>
        <dbReference type="ARBA" id="ARBA00023141"/>
    </source>
</evidence>
<feature type="domain" description="Shikimate dehydrogenase substrate binding N-terminal" evidence="10">
    <location>
        <begin position="7"/>
        <end position="89"/>
    </location>
</feature>
<evidence type="ECO:0000256" key="3">
    <source>
        <dbReference type="ARBA" id="ARBA00022605"/>
    </source>
</evidence>
<dbReference type="PANTHER" id="PTHR21089">
    <property type="entry name" value="SHIKIMATE DEHYDROGENASE"/>
    <property type="match status" value="1"/>
</dbReference>
<evidence type="ECO:0000259" key="10">
    <source>
        <dbReference type="Pfam" id="PF08501"/>
    </source>
</evidence>
<evidence type="ECO:0000256" key="4">
    <source>
        <dbReference type="ARBA" id="ARBA00022857"/>
    </source>
</evidence>
<sequence>MKKWYAVIGDPIAQSMSPAMHDAWFKENGIDASYIPVRVKSEDLEKTVASLKQLGCSGWNVTVPHKTAIIPFLDEVDEAVKQMNAVNTVCVMEDGTLYGTNTDGRGFYRSLEEVYPGEVINRSILMIGAGGAASGIAFALHEAGCRSLTFTNRTVEKAEQLQGKYPDATVLSIEEAEAMVNQYSLLVQTTSVGMNYAQSGMPLNPTGIHKDTIVADIIYNPLETEFLHQARISGGRTVNGIGMFVHQGALAFELWTGIYPDTTTMIQTISEKLGGN</sequence>
<dbReference type="InterPro" id="IPR036291">
    <property type="entry name" value="NAD(P)-bd_dom_sf"/>
</dbReference>
<comment type="catalytic activity">
    <reaction evidence="7 8">
        <text>shikimate + NADP(+) = 3-dehydroshikimate + NADPH + H(+)</text>
        <dbReference type="Rhea" id="RHEA:17737"/>
        <dbReference type="ChEBI" id="CHEBI:15378"/>
        <dbReference type="ChEBI" id="CHEBI:16630"/>
        <dbReference type="ChEBI" id="CHEBI:36208"/>
        <dbReference type="ChEBI" id="CHEBI:57783"/>
        <dbReference type="ChEBI" id="CHEBI:58349"/>
        <dbReference type="EC" id="1.1.1.25"/>
    </reaction>
</comment>
<dbReference type="CDD" id="cd01065">
    <property type="entry name" value="NAD_bind_Shikimate_DH"/>
    <property type="match status" value="1"/>
</dbReference>
<keyword evidence="5 8" id="KW-0560">Oxidoreductase</keyword>
<dbReference type="NCBIfam" id="TIGR00507">
    <property type="entry name" value="aroE"/>
    <property type="match status" value="1"/>
</dbReference>
<feature type="binding site" evidence="8">
    <location>
        <position position="87"/>
    </location>
    <ligand>
        <name>shikimate</name>
        <dbReference type="ChEBI" id="CHEBI:36208"/>
    </ligand>
</feature>
<keyword evidence="13" id="KW-1185">Reference proteome</keyword>
<feature type="binding site" evidence="8">
    <location>
        <begin position="128"/>
        <end position="132"/>
    </location>
    <ligand>
        <name>NADP(+)</name>
        <dbReference type="ChEBI" id="CHEBI:58349"/>
    </ligand>
</feature>
<comment type="pathway">
    <text evidence="1 8">Metabolic intermediate biosynthesis; chorismate biosynthesis; chorismate from D-erythrose 4-phosphate and phosphoenolpyruvate: step 4/7.</text>
</comment>
<feature type="binding site" evidence="8">
    <location>
        <position position="62"/>
    </location>
    <ligand>
        <name>shikimate</name>
        <dbReference type="ChEBI" id="CHEBI:36208"/>
    </ligand>
</feature>
<keyword evidence="4 8" id="KW-0521">NADP</keyword>
<feature type="binding site" evidence="8">
    <location>
        <position position="78"/>
    </location>
    <ligand>
        <name>NADP(+)</name>
        <dbReference type="ChEBI" id="CHEBI:58349"/>
    </ligand>
</feature>
<evidence type="ECO:0000256" key="1">
    <source>
        <dbReference type="ARBA" id="ARBA00004871"/>
    </source>
</evidence>
<dbReference type="InterPro" id="IPR046346">
    <property type="entry name" value="Aminoacid_DH-like_N_sf"/>
</dbReference>
<feature type="binding site" evidence="8">
    <location>
        <position position="103"/>
    </location>
    <ligand>
        <name>shikimate</name>
        <dbReference type="ChEBI" id="CHEBI:36208"/>
    </ligand>
</feature>
<protein>
    <recommendedName>
        <fullName evidence="2 8">Shikimate dehydrogenase (NADP(+))</fullName>
        <shortName evidence="8">SDH</shortName>
        <ecNumber evidence="2 8">1.1.1.25</ecNumber>
    </recommendedName>
</protein>
<dbReference type="Proteomes" id="UP001282284">
    <property type="component" value="Unassembled WGS sequence"/>
</dbReference>
<comment type="subunit">
    <text evidence="8">Homodimer.</text>
</comment>
<dbReference type="GO" id="GO:0004764">
    <property type="term" value="F:shikimate 3-dehydrogenase (NADP+) activity"/>
    <property type="evidence" value="ECO:0007669"/>
    <property type="project" value="UniProtKB-EC"/>
</dbReference>
<dbReference type="HAMAP" id="MF_00222">
    <property type="entry name" value="Shikimate_DH_AroE"/>
    <property type="match status" value="1"/>
</dbReference>
<evidence type="ECO:0000256" key="2">
    <source>
        <dbReference type="ARBA" id="ARBA00012962"/>
    </source>
</evidence>
<organism evidence="12 13">
    <name type="scientific">Sporosarcina saromensis</name>
    <dbReference type="NCBI Taxonomy" id="359365"/>
    <lineage>
        <taxon>Bacteria</taxon>
        <taxon>Bacillati</taxon>
        <taxon>Bacillota</taxon>
        <taxon>Bacilli</taxon>
        <taxon>Bacillales</taxon>
        <taxon>Caryophanaceae</taxon>
        <taxon>Sporosarcina</taxon>
    </lineage>
</organism>
<dbReference type="Pfam" id="PF18317">
    <property type="entry name" value="SDH_C"/>
    <property type="match status" value="1"/>
</dbReference>
<feature type="domain" description="Quinate/shikimate 5-dehydrogenase/glutamyl-tRNA reductase" evidence="9">
    <location>
        <begin position="121"/>
        <end position="191"/>
    </location>
</feature>
<feature type="binding site" evidence="8">
    <location>
        <begin position="15"/>
        <end position="17"/>
    </location>
    <ligand>
        <name>shikimate</name>
        <dbReference type="ChEBI" id="CHEBI:36208"/>
    </ligand>
</feature>
<comment type="similarity">
    <text evidence="8">Belongs to the shikimate dehydrogenase family.</text>
</comment>
<dbReference type="RefSeq" id="WP_317942211.1">
    <property type="nucleotide sequence ID" value="NZ_JAUBDI010000002.1"/>
</dbReference>
<evidence type="ECO:0000313" key="13">
    <source>
        <dbReference type="Proteomes" id="UP001282284"/>
    </source>
</evidence>
<proteinExistence type="inferred from homology"/>
<evidence type="ECO:0000256" key="7">
    <source>
        <dbReference type="ARBA" id="ARBA00049442"/>
    </source>
</evidence>
<gene>
    <name evidence="8 12" type="primary">aroE</name>
    <name evidence="12" type="ORF">QT711_03930</name>
</gene>
<dbReference type="EC" id="1.1.1.25" evidence="2 8"/>
<feature type="active site" description="Proton acceptor" evidence="8">
    <location>
        <position position="66"/>
    </location>
</feature>
<dbReference type="SUPFAM" id="SSF51735">
    <property type="entry name" value="NAD(P)-binding Rossmann-fold domains"/>
    <property type="match status" value="1"/>
</dbReference>
<dbReference type="InterPro" id="IPR041121">
    <property type="entry name" value="SDH_C"/>
</dbReference>
<dbReference type="NCBIfam" id="NF001319">
    <property type="entry name" value="PRK00258.3-3"/>
    <property type="match status" value="1"/>
</dbReference>
<feature type="binding site" evidence="8">
    <location>
        <position position="240"/>
    </location>
    <ligand>
        <name>NADP(+)</name>
        <dbReference type="ChEBI" id="CHEBI:58349"/>
    </ligand>
</feature>
<dbReference type="InterPro" id="IPR022893">
    <property type="entry name" value="Shikimate_DH_fam"/>
</dbReference>
<feature type="binding site" evidence="8">
    <location>
        <begin position="152"/>
        <end position="157"/>
    </location>
    <ligand>
        <name>NADP(+)</name>
        <dbReference type="ChEBI" id="CHEBI:58349"/>
    </ligand>
</feature>
<name>A0ABU4G7I3_9BACL</name>
<evidence type="ECO:0000256" key="8">
    <source>
        <dbReference type="HAMAP-Rule" id="MF_00222"/>
    </source>
</evidence>
<feature type="binding site" evidence="8">
    <location>
        <position position="217"/>
    </location>
    <ligand>
        <name>NADP(+)</name>
        <dbReference type="ChEBI" id="CHEBI:58349"/>
    </ligand>
</feature>
<dbReference type="SUPFAM" id="SSF53223">
    <property type="entry name" value="Aminoacid dehydrogenase-like, N-terminal domain"/>
    <property type="match status" value="1"/>
</dbReference>
<dbReference type="Gene3D" id="3.40.50.720">
    <property type="entry name" value="NAD(P)-binding Rossmann-like Domain"/>
    <property type="match status" value="1"/>
</dbReference>
<dbReference type="EMBL" id="JAUBDI010000002">
    <property type="protein sequence ID" value="MDW0112322.1"/>
    <property type="molecule type" value="Genomic_DNA"/>
</dbReference>
<dbReference type="Pfam" id="PF08501">
    <property type="entry name" value="Shikimate_dh_N"/>
    <property type="match status" value="1"/>
</dbReference>
<keyword evidence="6 8" id="KW-0057">Aromatic amino acid biosynthesis</keyword>
<accession>A0ABU4G7I3</accession>
<dbReference type="Pfam" id="PF01488">
    <property type="entry name" value="Shikimate_DH"/>
    <property type="match status" value="1"/>
</dbReference>
<evidence type="ECO:0000259" key="11">
    <source>
        <dbReference type="Pfam" id="PF18317"/>
    </source>
</evidence>
<evidence type="ECO:0000313" key="12">
    <source>
        <dbReference type="EMBL" id="MDW0112322.1"/>
    </source>
</evidence>
<dbReference type="InterPro" id="IPR013708">
    <property type="entry name" value="Shikimate_DH-bd_N"/>
</dbReference>